<name>A0ABW9UBW6_9BACL</name>
<evidence type="ECO:0000313" key="1">
    <source>
        <dbReference type="EMBL" id="MVQ37632.1"/>
    </source>
</evidence>
<sequence>MPQYMENGLPMFNICDCCGFQAGFDDDAKNEPESIEQYRKRWVDYGSNWFSSKPSKPQGWNLEEQLKKIGVDL</sequence>
<gene>
    <name evidence="1" type="ORF">GON05_23700</name>
</gene>
<proteinExistence type="predicted"/>
<comment type="caution">
    <text evidence="1">The sequence shown here is derived from an EMBL/GenBank/DDBJ whole genome shotgun (WGS) entry which is preliminary data.</text>
</comment>
<organism evidence="1 2">
    <name type="scientific">Paenibacillus anseongense</name>
    <dbReference type="NCBI Taxonomy" id="2682845"/>
    <lineage>
        <taxon>Bacteria</taxon>
        <taxon>Bacillati</taxon>
        <taxon>Bacillota</taxon>
        <taxon>Bacilli</taxon>
        <taxon>Bacillales</taxon>
        <taxon>Paenibacillaceae</taxon>
        <taxon>Paenibacillus</taxon>
    </lineage>
</organism>
<reference evidence="1 2" key="1">
    <citation type="submission" date="2019-12" db="EMBL/GenBank/DDBJ databases">
        <authorList>
            <person name="Huq M.A."/>
        </authorList>
    </citation>
    <scope>NUCLEOTIDE SEQUENCE [LARGE SCALE GENOMIC DNA]</scope>
    <source>
        <strain evidence="1 2">MAH-34</strain>
    </source>
</reference>
<dbReference type="EMBL" id="WSEM01000020">
    <property type="protein sequence ID" value="MVQ37632.1"/>
    <property type="molecule type" value="Genomic_DNA"/>
</dbReference>
<protein>
    <recommendedName>
        <fullName evidence="3">Cysteine-rich CPCC domain-containing protein</fullName>
    </recommendedName>
</protein>
<evidence type="ECO:0000313" key="2">
    <source>
        <dbReference type="Proteomes" id="UP000467637"/>
    </source>
</evidence>
<evidence type="ECO:0008006" key="3">
    <source>
        <dbReference type="Google" id="ProtNLM"/>
    </source>
</evidence>
<accession>A0ABW9UBW6</accession>
<dbReference type="Proteomes" id="UP000467637">
    <property type="component" value="Unassembled WGS sequence"/>
</dbReference>
<keyword evidence="2" id="KW-1185">Reference proteome</keyword>